<dbReference type="PROSITE" id="PS51087">
    <property type="entry name" value="APAG"/>
    <property type="match status" value="1"/>
</dbReference>
<reference evidence="2 3" key="1">
    <citation type="submission" date="2023-09" db="EMBL/GenBank/DDBJ databases">
        <authorList>
            <person name="Rey-Velasco X."/>
        </authorList>
    </citation>
    <scope>NUCLEOTIDE SEQUENCE [LARGE SCALE GENOMIC DNA]</scope>
    <source>
        <strain evidence="2 3">P117</strain>
    </source>
</reference>
<dbReference type="PANTHER" id="PTHR14289:SF16">
    <property type="entry name" value="POLYMERASE DELTA-INTERACTING PROTEIN 2"/>
    <property type="match status" value="1"/>
</dbReference>
<evidence type="ECO:0000259" key="1">
    <source>
        <dbReference type="PROSITE" id="PS51087"/>
    </source>
</evidence>
<gene>
    <name evidence="2" type="primary">apaG</name>
    <name evidence="2" type="ORF">RM552_17245</name>
</gene>
<evidence type="ECO:0000313" key="3">
    <source>
        <dbReference type="Proteomes" id="UP001253545"/>
    </source>
</evidence>
<dbReference type="Gene3D" id="2.60.40.1470">
    <property type="entry name" value="ApaG domain"/>
    <property type="match status" value="1"/>
</dbReference>
<protein>
    <submittedName>
        <fullName evidence="2">Co2+/Mg2+ efflux protein ApaG</fullName>
    </submittedName>
</protein>
<accession>A0ABU2ZWH6</accession>
<name>A0ABU2ZWH6_9ALTE</name>
<organism evidence="2 3">
    <name type="scientific">Glaciecola petra</name>
    <dbReference type="NCBI Taxonomy" id="3075602"/>
    <lineage>
        <taxon>Bacteria</taxon>
        <taxon>Pseudomonadati</taxon>
        <taxon>Pseudomonadota</taxon>
        <taxon>Gammaproteobacteria</taxon>
        <taxon>Alteromonadales</taxon>
        <taxon>Alteromonadaceae</taxon>
        <taxon>Glaciecola</taxon>
    </lineage>
</organism>
<dbReference type="Pfam" id="PF04379">
    <property type="entry name" value="DUF525"/>
    <property type="match status" value="1"/>
</dbReference>
<feature type="domain" description="ApaG" evidence="1">
    <location>
        <begin position="1"/>
        <end position="124"/>
    </location>
</feature>
<dbReference type="NCBIfam" id="NF003967">
    <property type="entry name" value="PRK05461.1"/>
    <property type="match status" value="1"/>
</dbReference>
<keyword evidence="3" id="KW-1185">Reference proteome</keyword>
<sequence length="124" mass="13844">MSHVVQIEVTTKYLGKQRQASSNEVYVFSYTVNITNQSDSTIQLLSRYWLITNGNGEKIEVAGDGVVGEQPLIEPEQTYSYTSASMLKTEVGTMQGYYSFSDDKQFDFDAPIPVFSLSVPNSVH</sequence>
<dbReference type="SUPFAM" id="SSF110069">
    <property type="entry name" value="ApaG-like"/>
    <property type="match status" value="1"/>
</dbReference>
<dbReference type="EMBL" id="JAVRHX010000008">
    <property type="protein sequence ID" value="MDT0596606.1"/>
    <property type="molecule type" value="Genomic_DNA"/>
</dbReference>
<dbReference type="InterPro" id="IPR007474">
    <property type="entry name" value="ApaG_domain"/>
</dbReference>
<dbReference type="Proteomes" id="UP001253545">
    <property type="component" value="Unassembled WGS sequence"/>
</dbReference>
<evidence type="ECO:0000313" key="2">
    <source>
        <dbReference type="EMBL" id="MDT0596606.1"/>
    </source>
</evidence>
<comment type="caution">
    <text evidence="2">The sequence shown here is derived from an EMBL/GenBank/DDBJ whole genome shotgun (WGS) entry which is preliminary data.</text>
</comment>
<dbReference type="PANTHER" id="PTHR14289">
    <property type="entry name" value="F-BOX ONLY PROTEIN 3"/>
    <property type="match status" value="1"/>
</dbReference>
<dbReference type="InterPro" id="IPR036767">
    <property type="entry name" value="ApaG_sf"/>
</dbReference>
<proteinExistence type="predicted"/>
<dbReference type="RefSeq" id="WP_311370129.1">
    <property type="nucleotide sequence ID" value="NZ_JAVRHX010000008.1"/>
</dbReference>